<evidence type="ECO:0000259" key="2">
    <source>
        <dbReference type="Pfam" id="PF04264"/>
    </source>
</evidence>
<gene>
    <name evidence="3" type="ORF">GCM10011416_02190</name>
</gene>
<comment type="caution">
    <text evidence="3">The sequence shown here is derived from an EMBL/GenBank/DDBJ whole genome shotgun (WGS) entry which is preliminary data.</text>
</comment>
<reference evidence="3" key="1">
    <citation type="journal article" date="2014" name="Int. J. Syst. Evol. Microbiol.">
        <title>Complete genome sequence of Corynebacterium casei LMG S-19264T (=DSM 44701T), isolated from a smear-ripened cheese.</title>
        <authorList>
            <consortium name="US DOE Joint Genome Institute (JGI-PGF)"/>
            <person name="Walter F."/>
            <person name="Albersmeier A."/>
            <person name="Kalinowski J."/>
            <person name="Ruckert C."/>
        </authorList>
    </citation>
    <scope>NUCLEOTIDE SEQUENCE</scope>
    <source>
        <strain evidence="3">CGMCC 1.15763</strain>
    </source>
</reference>
<proteinExistence type="predicted"/>
<evidence type="ECO:0000256" key="1">
    <source>
        <dbReference type="SAM" id="SignalP"/>
    </source>
</evidence>
<dbReference type="EMBL" id="BMJW01000001">
    <property type="protein sequence ID" value="GGG89361.1"/>
    <property type="molecule type" value="Genomic_DNA"/>
</dbReference>
<feature type="domain" description="Lipid/polyisoprenoid-binding YceI-like" evidence="2">
    <location>
        <begin position="39"/>
        <end position="172"/>
    </location>
</feature>
<dbReference type="Pfam" id="PF04264">
    <property type="entry name" value="YceI"/>
    <property type="match status" value="1"/>
</dbReference>
<dbReference type="Proteomes" id="UP000633278">
    <property type="component" value="Unassembled WGS sequence"/>
</dbReference>
<dbReference type="Gene3D" id="2.40.128.110">
    <property type="entry name" value="Lipid/polyisoprenoid-binding, YceI-like"/>
    <property type="match status" value="1"/>
</dbReference>
<name>A0A917HT00_9FLAO</name>
<dbReference type="AlphaFoldDB" id="A0A917HT00"/>
<accession>A0A917HT00</accession>
<dbReference type="PROSITE" id="PS51257">
    <property type="entry name" value="PROKAR_LIPOPROTEIN"/>
    <property type="match status" value="1"/>
</dbReference>
<sequence length="204" mass="22570">MRKLILFALCISASTLFVSCKSETKKEPIQSKEKAAAFSLKTAKNTIGWTAYKTTEKIGVKGEFKKVNITKNGDGNSIKEAIEAAEFSIPVSSIFTNLSDRDFKLRKFFFGAMDNTSLLSGTLHLDDDKKGHAMITMNGTTERLDFDYSISGKTFQLDAIMDLNKWNAQKAIEAINEACKELHKGSDGITKTWSEVAINISSSF</sequence>
<dbReference type="SUPFAM" id="SSF101874">
    <property type="entry name" value="YceI-like"/>
    <property type="match status" value="1"/>
</dbReference>
<feature type="signal peptide" evidence="1">
    <location>
        <begin position="1"/>
        <end position="18"/>
    </location>
</feature>
<dbReference type="RefSeq" id="WP_188597428.1">
    <property type="nucleotide sequence ID" value="NZ_BMJW01000001.1"/>
</dbReference>
<dbReference type="InterPro" id="IPR036761">
    <property type="entry name" value="TTHA0802/YceI-like_sf"/>
</dbReference>
<evidence type="ECO:0000313" key="3">
    <source>
        <dbReference type="EMBL" id="GGG89361.1"/>
    </source>
</evidence>
<protein>
    <recommendedName>
        <fullName evidence="2">Lipid/polyisoprenoid-binding YceI-like domain-containing protein</fullName>
    </recommendedName>
</protein>
<dbReference type="InterPro" id="IPR007372">
    <property type="entry name" value="Lipid/polyisoprenoid-bd_YceI"/>
</dbReference>
<evidence type="ECO:0000313" key="4">
    <source>
        <dbReference type="Proteomes" id="UP000633278"/>
    </source>
</evidence>
<keyword evidence="4" id="KW-1185">Reference proteome</keyword>
<reference evidence="3" key="2">
    <citation type="submission" date="2020-09" db="EMBL/GenBank/DDBJ databases">
        <authorList>
            <person name="Sun Q."/>
            <person name="Zhou Y."/>
        </authorList>
    </citation>
    <scope>NUCLEOTIDE SEQUENCE</scope>
    <source>
        <strain evidence="3">CGMCC 1.15763</strain>
    </source>
</reference>
<feature type="chain" id="PRO_5037295669" description="Lipid/polyisoprenoid-binding YceI-like domain-containing protein" evidence="1">
    <location>
        <begin position="19"/>
        <end position="204"/>
    </location>
</feature>
<keyword evidence="1" id="KW-0732">Signal</keyword>
<organism evidence="3 4">
    <name type="scientific">Polaribacter pacificus</name>
    <dbReference type="NCBI Taxonomy" id="1775173"/>
    <lineage>
        <taxon>Bacteria</taxon>
        <taxon>Pseudomonadati</taxon>
        <taxon>Bacteroidota</taxon>
        <taxon>Flavobacteriia</taxon>
        <taxon>Flavobacteriales</taxon>
        <taxon>Flavobacteriaceae</taxon>
    </lineage>
</organism>